<comment type="subcellular location">
    <subcellularLocation>
        <location evidence="1">Fimbrium</location>
    </subcellularLocation>
</comment>
<dbReference type="STRING" id="1121130.GCA_000519105_01903"/>
<evidence type="ECO:0000313" key="8">
    <source>
        <dbReference type="Proteomes" id="UP000283589"/>
    </source>
</evidence>
<evidence type="ECO:0000259" key="6">
    <source>
        <dbReference type="Pfam" id="PF06321"/>
    </source>
</evidence>
<protein>
    <submittedName>
        <fullName evidence="7">DUF4906 domain-containing protein</fullName>
    </submittedName>
</protein>
<sequence length="1015" mass="114334">MTMKRLSIYCILLLAVLASCSRDTIDLPGEKTAPMMISFGSESNVSIVSRSTLGDYPENRIYNIYIAVFNSSGEKVYTHFFNDSNLKTDYAAVESSSAPCWCVSNTSDASTITTKGSIKIPVNTSTDTYKIYGISNLDADMVNVSSDRLGAEIANEADLLNFVVTLNQNVISRNGYFPMSGVVSDVTIGDDKIIRGTDGNQANLLLYRMDAKVRFVFKTGTTPDANGQVIKTFTPGQWKVVNIPRKTYLMSYAQRGKTETTGQDAGATTDDFFTSNWVQFEEFPSDTQSEFSFYMLENRMTPKKTATTFPDRDRQVKLESGLNGEWEYANNLSTYVIVTGRVEMDLVNDDAGQTLGGEVQYIIHLGDFGTGGNISDFSTLRNTSYTYTVTVNSVNNIRVEVDTETTENQPGATGSVTIAKEEIALCDAHYVSKTLTFHAKYITDDLTWYVKTPFCDGKPQIIEGEDVPTGLDYKWCHFRLNQKDGEGNYYVKKRRKYTPEAYNAITCPDGEMDIITLVKYIKAQKKLYDDPQLSSTSDFDNTSEADGGPKISVTVHVDEYYYDAHPITGEQRSTLWKEFVNQPDRMMHILCNSNVSKDQESRSTGSVVTIQQKSIQSIFDTRTSNTSFSTAWGMEHKDEYPDIWIYGKGITIDGNGTVSPTQDRGNSELYNGRLNTMREWELVGANNTTFSSKSWETYMDVEVENEVPELSEDYRFLRYSCMTRNRDNNGNGVIDQDEVRWYLASIKQLVGIWIGSDVVSKDGRLYNRTAIQMDSDDEGVWRQHVISSTKYSGNSNDPTIVWGEEGSSTGNMGGSYRWSNYKVNKWSVRCVRNLGTTNESKSSGYDLSETPDDYVKMTTNADGSYTFNNIYLNQSVMRYYTSRELDFDDEQSEQNRVYKKFEVAPSSSAKSFTSIKFQAMNDAISAQTINPYCPDGYRLPNQRELTLMRYYITGDFWSGIPFTRTYFSMGKLSDGKYKDKTNRTGYGYSGGNIFLDSDNNATTTVRCVRDVYSAD</sequence>
<dbReference type="AlphaFoldDB" id="A0A412WVW9"/>
<proteinExistence type="inferred from homology"/>
<organism evidence="7 8">
    <name type="scientific">Butyricimonas virosa</name>
    <dbReference type="NCBI Taxonomy" id="544645"/>
    <lineage>
        <taxon>Bacteria</taxon>
        <taxon>Pseudomonadati</taxon>
        <taxon>Bacteroidota</taxon>
        <taxon>Bacteroidia</taxon>
        <taxon>Bacteroidales</taxon>
        <taxon>Odoribacteraceae</taxon>
        <taxon>Butyricimonas</taxon>
    </lineage>
</organism>
<dbReference type="Pfam" id="PF06321">
    <property type="entry name" value="P_gingi_FimA"/>
    <property type="match status" value="1"/>
</dbReference>
<reference evidence="7 8" key="1">
    <citation type="submission" date="2018-08" db="EMBL/GenBank/DDBJ databases">
        <title>A genome reference for cultivated species of the human gut microbiota.</title>
        <authorList>
            <person name="Zou Y."/>
            <person name="Xue W."/>
            <person name="Luo G."/>
        </authorList>
    </citation>
    <scope>NUCLEOTIDE SEQUENCE [LARGE SCALE GENOMIC DNA]</scope>
    <source>
        <strain evidence="7 8">AF14-49</strain>
    </source>
</reference>
<evidence type="ECO:0000256" key="2">
    <source>
        <dbReference type="ARBA" id="ARBA00006011"/>
    </source>
</evidence>
<dbReference type="PROSITE" id="PS00018">
    <property type="entry name" value="EF_HAND_1"/>
    <property type="match status" value="1"/>
</dbReference>
<evidence type="ECO:0000256" key="3">
    <source>
        <dbReference type="ARBA" id="ARBA00022729"/>
    </source>
</evidence>
<evidence type="ECO:0000256" key="1">
    <source>
        <dbReference type="ARBA" id="ARBA00004561"/>
    </source>
</evidence>
<dbReference type="EMBL" id="QRZA01000032">
    <property type="protein sequence ID" value="RGV31473.1"/>
    <property type="molecule type" value="Genomic_DNA"/>
</dbReference>
<dbReference type="Gene3D" id="2.60.40.2580">
    <property type="match status" value="1"/>
</dbReference>
<accession>A0A412WVW9</accession>
<evidence type="ECO:0000313" key="7">
    <source>
        <dbReference type="EMBL" id="RGV31473.1"/>
    </source>
</evidence>
<comment type="similarity">
    <text evidence="2">Belongs to the bacteroidetes fimbrillin superfamily. FimA/Mfa1 family.</text>
</comment>
<dbReference type="GO" id="GO:0009289">
    <property type="term" value="C:pilus"/>
    <property type="evidence" value="ECO:0007669"/>
    <property type="project" value="UniProtKB-SubCell"/>
</dbReference>
<keyword evidence="3 5" id="KW-0732">Signal</keyword>
<gene>
    <name evidence="7" type="ORF">DWW18_17345</name>
</gene>
<name>A0A412WVW9_9BACT</name>
<evidence type="ECO:0000256" key="5">
    <source>
        <dbReference type="SAM" id="SignalP"/>
    </source>
</evidence>
<dbReference type="Proteomes" id="UP000283589">
    <property type="component" value="Unassembled WGS sequence"/>
</dbReference>
<feature type="signal peptide" evidence="5">
    <location>
        <begin position="1"/>
        <end position="21"/>
    </location>
</feature>
<feature type="chain" id="PRO_5019580271" evidence="5">
    <location>
        <begin position="22"/>
        <end position="1015"/>
    </location>
</feature>
<dbReference type="InterPro" id="IPR018247">
    <property type="entry name" value="EF_Hand_1_Ca_BS"/>
</dbReference>
<dbReference type="PROSITE" id="PS51257">
    <property type="entry name" value="PROKAR_LIPOPROTEIN"/>
    <property type="match status" value="1"/>
</dbReference>
<keyword evidence="4" id="KW-0281">Fimbrium</keyword>
<dbReference type="InterPro" id="IPR029141">
    <property type="entry name" value="FimA_N"/>
</dbReference>
<feature type="domain" description="Major fimbrial subunit protein N-terminal" evidence="6">
    <location>
        <begin position="40"/>
        <end position="193"/>
    </location>
</feature>
<comment type="caution">
    <text evidence="7">The sequence shown here is derived from an EMBL/GenBank/DDBJ whole genome shotgun (WGS) entry which is preliminary data.</text>
</comment>
<evidence type="ECO:0000256" key="4">
    <source>
        <dbReference type="ARBA" id="ARBA00023263"/>
    </source>
</evidence>